<keyword evidence="1" id="KW-0472">Membrane</keyword>
<organism evidence="2 3">
    <name type="scientific">Dendrobium chrysotoxum</name>
    <name type="common">Orchid</name>
    <dbReference type="NCBI Taxonomy" id="161865"/>
    <lineage>
        <taxon>Eukaryota</taxon>
        <taxon>Viridiplantae</taxon>
        <taxon>Streptophyta</taxon>
        <taxon>Embryophyta</taxon>
        <taxon>Tracheophyta</taxon>
        <taxon>Spermatophyta</taxon>
        <taxon>Magnoliopsida</taxon>
        <taxon>Liliopsida</taxon>
        <taxon>Asparagales</taxon>
        <taxon>Orchidaceae</taxon>
        <taxon>Epidendroideae</taxon>
        <taxon>Malaxideae</taxon>
        <taxon>Dendrobiinae</taxon>
        <taxon>Dendrobium</taxon>
    </lineage>
</organism>
<dbReference type="EMBL" id="JAGFBR010000018">
    <property type="protein sequence ID" value="KAH0450653.1"/>
    <property type="molecule type" value="Genomic_DNA"/>
</dbReference>
<name>A0AAV7G4R8_DENCH</name>
<protein>
    <submittedName>
        <fullName evidence="2">Uncharacterized protein</fullName>
    </submittedName>
</protein>
<dbReference type="Proteomes" id="UP000775213">
    <property type="component" value="Unassembled WGS sequence"/>
</dbReference>
<dbReference type="AlphaFoldDB" id="A0AAV7G4R8"/>
<gene>
    <name evidence="2" type="ORF">IEQ34_021345</name>
</gene>
<comment type="caution">
    <text evidence="2">The sequence shown here is derived from an EMBL/GenBank/DDBJ whole genome shotgun (WGS) entry which is preliminary data.</text>
</comment>
<sequence length="206" mass="23876">MGDCSRDFCRDTGMGRQMAEIRVDAFESFAEMEQAEDVKEEKSERSTEDMSGIFSVRSELGNRFDKGSNECRVDDVYSNLKVEKDYVYSSQWRKYSRVFIQVRRKRMRFIAIMLMTLDSVFGKNIIVIGLFRRMVFCATNLRMPSSREWGMSTSGSSVWMGTGSSRTGEIWIWDCLRGVEVFGELEEMGRFWWSFLGDMVGAFLGE</sequence>
<evidence type="ECO:0000313" key="2">
    <source>
        <dbReference type="EMBL" id="KAH0450653.1"/>
    </source>
</evidence>
<evidence type="ECO:0000313" key="3">
    <source>
        <dbReference type="Proteomes" id="UP000775213"/>
    </source>
</evidence>
<reference evidence="2 3" key="1">
    <citation type="journal article" date="2021" name="Hortic Res">
        <title>Chromosome-scale assembly of the Dendrobium chrysotoxum genome enhances the understanding of orchid evolution.</title>
        <authorList>
            <person name="Zhang Y."/>
            <person name="Zhang G.Q."/>
            <person name="Zhang D."/>
            <person name="Liu X.D."/>
            <person name="Xu X.Y."/>
            <person name="Sun W.H."/>
            <person name="Yu X."/>
            <person name="Zhu X."/>
            <person name="Wang Z.W."/>
            <person name="Zhao X."/>
            <person name="Zhong W.Y."/>
            <person name="Chen H."/>
            <person name="Yin W.L."/>
            <person name="Huang T."/>
            <person name="Niu S.C."/>
            <person name="Liu Z.J."/>
        </authorList>
    </citation>
    <scope>NUCLEOTIDE SEQUENCE [LARGE SCALE GENOMIC DNA]</scope>
    <source>
        <strain evidence="2">Lindl</strain>
    </source>
</reference>
<evidence type="ECO:0000256" key="1">
    <source>
        <dbReference type="SAM" id="Phobius"/>
    </source>
</evidence>
<keyword evidence="1" id="KW-1133">Transmembrane helix</keyword>
<keyword evidence="1" id="KW-0812">Transmembrane</keyword>
<keyword evidence="3" id="KW-1185">Reference proteome</keyword>
<proteinExistence type="predicted"/>
<accession>A0AAV7G4R8</accession>
<feature type="transmembrane region" description="Helical" evidence="1">
    <location>
        <begin position="109"/>
        <end position="131"/>
    </location>
</feature>